<dbReference type="SUPFAM" id="SSF54416">
    <property type="entry name" value="Amine oxidase N-terminal region"/>
    <property type="match status" value="2"/>
</dbReference>
<dbReference type="RefSeq" id="WP_150069050.1">
    <property type="nucleotide sequence ID" value="NZ_JBEPDJ010000013.1"/>
</dbReference>
<dbReference type="GO" id="GO:0009308">
    <property type="term" value="P:amine metabolic process"/>
    <property type="evidence" value="ECO:0007669"/>
    <property type="project" value="UniProtKB-UniRule"/>
</dbReference>
<comment type="subunit">
    <text evidence="5">Homodimer.</text>
</comment>
<dbReference type="InterPro" id="IPR000269">
    <property type="entry name" value="Cu_amine_oxidase"/>
</dbReference>
<dbReference type="EC" id="1.4.3.-" evidence="15"/>
<dbReference type="NCBIfam" id="NF008559">
    <property type="entry name" value="PRK11504.1"/>
    <property type="match status" value="1"/>
</dbReference>
<dbReference type="OrthoDB" id="9772590at2"/>
<proteinExistence type="inferred from homology"/>
<dbReference type="PROSITE" id="PS01164">
    <property type="entry name" value="COPPER_AMINE_OXID_1"/>
    <property type="match status" value="1"/>
</dbReference>
<evidence type="ECO:0000256" key="4">
    <source>
        <dbReference type="ARBA" id="ARBA00007983"/>
    </source>
</evidence>
<comment type="cofactor">
    <cofactor evidence="3">
        <name>Zn(2+)</name>
        <dbReference type="ChEBI" id="CHEBI:29105"/>
    </cofactor>
</comment>
<keyword evidence="8 15" id="KW-0560">Oxidoreductase</keyword>
<comment type="caution">
    <text evidence="19">The sequence shown here is derived from an EMBL/GenBank/DDBJ whole genome shotgun (WGS) entry which is preliminary data.</text>
</comment>
<organism evidence="19 20">
    <name type="scientific">Saccharopolyspora hirsuta</name>
    <dbReference type="NCBI Taxonomy" id="1837"/>
    <lineage>
        <taxon>Bacteria</taxon>
        <taxon>Bacillati</taxon>
        <taxon>Actinomycetota</taxon>
        <taxon>Actinomycetes</taxon>
        <taxon>Pseudonocardiales</taxon>
        <taxon>Pseudonocardiaceae</taxon>
        <taxon>Saccharopolyspora</taxon>
    </lineage>
</organism>
<dbReference type="InterPro" id="IPR036460">
    <property type="entry name" value="Cu_amine_oxidase_C_sf"/>
</dbReference>
<dbReference type="Pfam" id="PF02728">
    <property type="entry name" value="Cu_amine_oxidN3"/>
    <property type="match status" value="1"/>
</dbReference>
<evidence type="ECO:0000256" key="11">
    <source>
        <dbReference type="ARBA" id="ARBA00023211"/>
    </source>
</evidence>
<evidence type="ECO:0000256" key="10">
    <source>
        <dbReference type="ARBA" id="ARBA00023157"/>
    </source>
</evidence>
<evidence type="ECO:0000313" key="20">
    <source>
        <dbReference type="Proteomes" id="UP000323946"/>
    </source>
</evidence>
<gene>
    <name evidence="19" type="ORF">F1721_24215</name>
</gene>
<keyword evidence="7 13" id="KW-0801">TPQ</keyword>
<reference evidence="19 20" key="1">
    <citation type="submission" date="2019-09" db="EMBL/GenBank/DDBJ databases">
        <title>Draft genome sequence of the thermophilic Saccharopolyspora hirsuta VKM Ac-666T.</title>
        <authorList>
            <person name="Lobastova T.G."/>
            <person name="Fokina V."/>
            <person name="Bragin E.Y."/>
            <person name="Shtratnikova V.Y."/>
            <person name="Starodumova I.P."/>
            <person name="Tarlachkov S.V."/>
            <person name="Donova M.V."/>
        </authorList>
    </citation>
    <scope>NUCLEOTIDE SEQUENCE [LARGE SCALE GENOMIC DNA]</scope>
    <source>
        <strain evidence="19 20">VKM Ac-666</strain>
    </source>
</reference>
<evidence type="ECO:0000256" key="12">
    <source>
        <dbReference type="ARBA" id="ARBA00048032"/>
    </source>
</evidence>
<evidence type="ECO:0000256" key="14">
    <source>
        <dbReference type="PIRSR" id="PIRSR600269-51"/>
    </source>
</evidence>
<comment type="cofactor">
    <cofactor evidence="2">
        <name>Mn(2+)</name>
        <dbReference type="ChEBI" id="CHEBI:29035"/>
    </cofactor>
</comment>
<keyword evidence="9 15" id="KW-0186">Copper</keyword>
<dbReference type="FunFam" id="2.70.98.20:FF:000001">
    <property type="entry name" value="Amine oxidase"/>
    <property type="match status" value="1"/>
</dbReference>
<dbReference type="Proteomes" id="UP000323946">
    <property type="component" value="Unassembled WGS sequence"/>
</dbReference>
<dbReference type="SUPFAM" id="SSF49998">
    <property type="entry name" value="Amine oxidase catalytic domain"/>
    <property type="match status" value="1"/>
</dbReference>
<dbReference type="InterPro" id="IPR016182">
    <property type="entry name" value="Cu_amine_oxidase_N-reg"/>
</dbReference>
<feature type="active site" description="Proton acceptor" evidence="13">
    <location>
        <position position="297"/>
    </location>
</feature>
<dbReference type="PANTHER" id="PTHR10638">
    <property type="entry name" value="COPPER AMINE OXIDASE"/>
    <property type="match status" value="1"/>
</dbReference>
<evidence type="ECO:0000256" key="2">
    <source>
        <dbReference type="ARBA" id="ARBA00001936"/>
    </source>
</evidence>
<name>A0A5M7BSH5_SACHI</name>
<accession>A0A5M7BSH5</accession>
<dbReference type="Pfam" id="PF21994">
    <property type="entry name" value="AGAO-like_N2"/>
    <property type="match status" value="1"/>
</dbReference>
<protein>
    <recommendedName>
        <fullName evidence="15">Amine oxidase</fullName>
        <ecNumber evidence="15">1.4.3.-</ecNumber>
    </recommendedName>
</protein>
<feature type="active site" description="Schiff-base intermediate with substrate; via topaquinone" evidence="13">
    <location>
        <position position="381"/>
    </location>
</feature>
<dbReference type="InterPro" id="IPR049948">
    <property type="entry name" value="Cu_Am_ox_TPQ-bd"/>
</dbReference>
<evidence type="ECO:0000259" key="18">
    <source>
        <dbReference type="Pfam" id="PF21994"/>
    </source>
</evidence>
<dbReference type="PROSITE" id="PS01165">
    <property type="entry name" value="COPPER_AMINE_OXID_2"/>
    <property type="match status" value="1"/>
</dbReference>
<dbReference type="AlphaFoldDB" id="A0A5M7BSH5"/>
<evidence type="ECO:0000256" key="15">
    <source>
        <dbReference type="RuleBase" id="RU000672"/>
    </source>
</evidence>
<evidence type="ECO:0000256" key="6">
    <source>
        <dbReference type="ARBA" id="ARBA00022723"/>
    </source>
</evidence>
<keyword evidence="10" id="KW-1015">Disulfide bond</keyword>
<feature type="modified residue" description="2',4',5'-topaquinone" evidence="14">
    <location>
        <position position="381"/>
    </location>
</feature>
<evidence type="ECO:0000313" key="19">
    <source>
        <dbReference type="EMBL" id="KAA5830194.1"/>
    </source>
</evidence>
<dbReference type="InterPro" id="IPR054157">
    <property type="entry name" value="AGAO-like_N2"/>
</dbReference>
<evidence type="ECO:0000256" key="1">
    <source>
        <dbReference type="ARBA" id="ARBA00001935"/>
    </source>
</evidence>
<keyword evidence="11" id="KW-0464">Manganese</keyword>
<keyword evidence="6 15" id="KW-0479">Metal-binding</keyword>
<dbReference type="Gene3D" id="2.70.98.20">
    <property type="entry name" value="Copper amine oxidase, catalytic domain"/>
    <property type="match status" value="1"/>
</dbReference>
<dbReference type="InterPro" id="IPR015802">
    <property type="entry name" value="Cu_amine_oxidase_N3"/>
</dbReference>
<dbReference type="Gene3D" id="3.10.450.40">
    <property type="match status" value="2"/>
</dbReference>
<evidence type="ECO:0000259" key="16">
    <source>
        <dbReference type="Pfam" id="PF01179"/>
    </source>
</evidence>
<evidence type="ECO:0000256" key="3">
    <source>
        <dbReference type="ARBA" id="ARBA00001947"/>
    </source>
</evidence>
<evidence type="ECO:0000259" key="17">
    <source>
        <dbReference type="Pfam" id="PF02728"/>
    </source>
</evidence>
<comment type="cofactor">
    <cofactor evidence="15">
        <name>Cu cation</name>
        <dbReference type="ChEBI" id="CHEBI:23378"/>
    </cofactor>
    <text evidence="15">Contains 1 topaquinone per subunit.</text>
</comment>
<feature type="domain" description="AGAO-like N2" evidence="18">
    <location>
        <begin position="11"/>
        <end position="85"/>
    </location>
</feature>
<dbReference type="Pfam" id="PF01179">
    <property type="entry name" value="Cu_amine_oxid"/>
    <property type="match status" value="1"/>
</dbReference>
<feature type="domain" description="Copper amine oxidase N3-terminal" evidence="17">
    <location>
        <begin position="97"/>
        <end position="193"/>
    </location>
</feature>
<comment type="similarity">
    <text evidence="4 15">Belongs to the copper/topaquinone oxidase family.</text>
</comment>
<dbReference type="SMR" id="A0A5M7BSH5"/>
<dbReference type="EMBL" id="VWPH01000011">
    <property type="protein sequence ID" value="KAA5830194.1"/>
    <property type="molecule type" value="Genomic_DNA"/>
</dbReference>
<comment type="catalytic activity">
    <reaction evidence="12">
        <text>a primary methyl amine + O2 + H2O = an aldehyde + H2O2 + NH4(+)</text>
        <dbReference type="Rhea" id="RHEA:16153"/>
        <dbReference type="ChEBI" id="CHEBI:15377"/>
        <dbReference type="ChEBI" id="CHEBI:15379"/>
        <dbReference type="ChEBI" id="CHEBI:16240"/>
        <dbReference type="ChEBI" id="CHEBI:17478"/>
        <dbReference type="ChEBI" id="CHEBI:28938"/>
        <dbReference type="ChEBI" id="CHEBI:228804"/>
        <dbReference type="EC" id="1.4.3.21"/>
    </reaction>
</comment>
<evidence type="ECO:0000256" key="5">
    <source>
        <dbReference type="ARBA" id="ARBA00011738"/>
    </source>
</evidence>
<dbReference type="InterPro" id="IPR049947">
    <property type="entry name" value="Cu_Am_Ox_Cu-bd"/>
</dbReference>
<dbReference type="InterPro" id="IPR015798">
    <property type="entry name" value="Cu_amine_oxidase_C"/>
</dbReference>
<evidence type="ECO:0000256" key="8">
    <source>
        <dbReference type="ARBA" id="ARBA00023002"/>
    </source>
</evidence>
<dbReference type="GO" id="GO:0005507">
    <property type="term" value="F:copper ion binding"/>
    <property type="evidence" value="ECO:0007669"/>
    <property type="project" value="InterPro"/>
</dbReference>
<dbReference type="PANTHER" id="PTHR10638:SF86">
    <property type="entry name" value="COPPER AMINE OXIDASE 1-RELATED"/>
    <property type="match status" value="1"/>
</dbReference>
<dbReference type="GO" id="GO:0048038">
    <property type="term" value="F:quinone binding"/>
    <property type="evidence" value="ECO:0007669"/>
    <property type="project" value="InterPro"/>
</dbReference>
<sequence length="637" mass="71499">MTMHPLEPLSAAEILRNRDVLQQAGLLRESTRFPLVQLAEPDKATVLAHRDGDPVERRARSVLLDVKTGELTTTVVSLTSGEVVDKAAVNPVEQGQPPVMLDEYELVERIVRADETWQRAIRDRGFDDISKVRVCPLSAGWFGVAEESGRRMLRALAFAQDSPDELPWAHPIDGLVAYVDVIEQRVLEVVDDRKFPVPAESGDYTDEQVTGPLRDTLRPIEITQPEGPSFQVDGHEVRWENWRFRIGFDPREGLVLHQLSFRDGDRERPVVYRASIGEMVVNYGDPSPVRFWQNYFDSGEYSLGKLANELVLGCDCLGEIRYFDAVVAQEDGTPRTLRNAVCMHEEDFGVLWKHTDVFTGTAETRRQRRLVVSFFVSVGNYDYGFYWYLYLDGTIQLETKATGIVFTSAYPEEGSRWASELAPGLGGPYHQHLFGARLDMMVDGTRNAVDEVEAQRVPISADNPHGNAFTRRVTRLSRESEGGREADPAAGRVWHVVNTERTNRLGQPVGYALHPQGYPVLLADPESSIAKRAAFATKHLWVTQHAEDERYPAGEWVNQSHGGAGIPAFTAADRSIDGEDIVLWHTFGLTHFPRTEDWPIMPVDYCGFTLKPVGFFDRNPTLDVPPNPNTTSHCCEG</sequence>
<evidence type="ECO:0000256" key="13">
    <source>
        <dbReference type="PIRSR" id="PIRSR600269-50"/>
    </source>
</evidence>
<keyword evidence="20" id="KW-1185">Reference proteome</keyword>
<evidence type="ECO:0000256" key="9">
    <source>
        <dbReference type="ARBA" id="ARBA00023008"/>
    </source>
</evidence>
<comment type="PTM">
    <text evidence="14 15">Topaquinone (TPQ) is generated by copper-dependent autoxidation of a specific tyrosyl residue.</text>
</comment>
<comment type="cofactor">
    <cofactor evidence="1">
        <name>Cu cation</name>
        <dbReference type="ChEBI" id="CHEBI:23378"/>
    </cofactor>
</comment>
<feature type="domain" description="Copper amine oxidase catalytic" evidence="16">
    <location>
        <begin position="220"/>
        <end position="622"/>
    </location>
</feature>
<evidence type="ECO:0000256" key="7">
    <source>
        <dbReference type="ARBA" id="ARBA00022772"/>
    </source>
</evidence>
<dbReference type="GO" id="GO:0008131">
    <property type="term" value="F:primary methylamine oxidase activity"/>
    <property type="evidence" value="ECO:0007669"/>
    <property type="project" value="UniProtKB-EC"/>
</dbReference>